<evidence type="ECO:0000256" key="5">
    <source>
        <dbReference type="ARBA" id="ARBA00022448"/>
    </source>
</evidence>
<evidence type="ECO:0000256" key="2">
    <source>
        <dbReference type="ARBA" id="ARBA00006370"/>
    </source>
</evidence>
<proteinExistence type="inferred from homology"/>
<keyword evidence="6" id="KW-0732">Signal</keyword>
<dbReference type="Proteomes" id="UP000033140">
    <property type="component" value="Unassembled WGS sequence"/>
</dbReference>
<feature type="domain" description="MD-2-related lipid-recognition" evidence="8">
    <location>
        <begin position="64"/>
        <end position="189"/>
    </location>
</feature>
<evidence type="ECO:0000256" key="1">
    <source>
        <dbReference type="ARBA" id="ARBA00002053"/>
    </source>
</evidence>
<sequence>MKATAASILPLSSVASVSIMQILSTLYTALALASLANASLFAELQPQRVLAPVPTETAIPPPIWQLCGKTSEHTLQANASGVTIVPESPVVGENLTVTIQGYLSHTVDSGSIDVDLRLMKFIKLKKNFDLCDELDSDLFVEGECPLQEGPVTLRAVAHIPDDVPKVTVDGDIILTDQDDNVITCVRIALKLKGKDE</sequence>
<dbReference type="SUPFAM" id="SSF81296">
    <property type="entry name" value="E set domains"/>
    <property type="match status" value="1"/>
</dbReference>
<dbReference type="PANTHER" id="PTHR11306">
    <property type="entry name" value="NIEMANN PICK TYPE C2 PROTEIN NPC2-RELATED"/>
    <property type="match status" value="1"/>
</dbReference>
<dbReference type="InterPro" id="IPR003172">
    <property type="entry name" value="ML_dom"/>
</dbReference>
<dbReference type="EMBL" id="BACD03000013">
    <property type="protein sequence ID" value="GAO48186.1"/>
    <property type="molecule type" value="Genomic_DNA"/>
</dbReference>
<evidence type="ECO:0000256" key="7">
    <source>
        <dbReference type="ARBA" id="ARBA00023055"/>
    </source>
</evidence>
<evidence type="ECO:0000256" key="6">
    <source>
        <dbReference type="ARBA" id="ARBA00022729"/>
    </source>
</evidence>
<gene>
    <name evidence="9" type="ORF">G7K_2366-t1</name>
</gene>
<keyword evidence="7" id="KW-0445">Lipid transport</keyword>
<evidence type="ECO:0000259" key="8">
    <source>
        <dbReference type="SMART" id="SM00737"/>
    </source>
</evidence>
<evidence type="ECO:0000313" key="10">
    <source>
        <dbReference type="Proteomes" id="UP000033140"/>
    </source>
</evidence>
<dbReference type="OMA" id="NTVTCIH"/>
<protein>
    <recommendedName>
        <fullName evidence="4">Phosphatidylglycerol/phosphatidylinositol transfer protein</fullName>
    </recommendedName>
</protein>
<comment type="function">
    <text evidence="1">Catalyzes the intermembrane transfer of phosphatidylglycerol and phosphatidylinositol.</text>
</comment>
<reference evidence="9 10" key="2">
    <citation type="journal article" date="2014" name="J. Gen. Appl. Microbiol.">
        <title>The early diverging ascomycetous budding yeast Saitoella complicata has three histone deacetylases belonging to the Clr6, Hos2, and Rpd3 lineages.</title>
        <authorList>
            <person name="Nishida H."/>
            <person name="Matsumoto T."/>
            <person name="Kondo S."/>
            <person name="Hamamoto M."/>
            <person name="Yoshikawa H."/>
        </authorList>
    </citation>
    <scope>NUCLEOTIDE SEQUENCE [LARGE SCALE GENOMIC DNA]</scope>
    <source>
        <strain evidence="9 10">NRRL Y-17804</strain>
    </source>
</reference>
<comment type="caution">
    <text evidence="9">The sequence shown here is derived from an EMBL/GenBank/DDBJ whole genome shotgun (WGS) entry which is preliminary data.</text>
</comment>
<dbReference type="GO" id="GO:0015918">
    <property type="term" value="P:sterol transport"/>
    <property type="evidence" value="ECO:0007669"/>
    <property type="project" value="InterPro"/>
</dbReference>
<name>A0A0E9NEQ4_SAICN</name>
<dbReference type="Pfam" id="PF02221">
    <property type="entry name" value="E1_DerP2_DerF2"/>
    <property type="match status" value="1"/>
</dbReference>
<dbReference type="PANTHER" id="PTHR11306:SF0">
    <property type="entry name" value="PHOSPHATIDYLGLYCEROL_PHOSPHATIDYLINOSITOL TRANSFER PROTEIN"/>
    <property type="match status" value="1"/>
</dbReference>
<dbReference type="InterPro" id="IPR039670">
    <property type="entry name" value="NPC2-like"/>
</dbReference>
<keyword evidence="5" id="KW-0813">Transport</keyword>
<evidence type="ECO:0000256" key="3">
    <source>
        <dbReference type="ARBA" id="ARBA00011245"/>
    </source>
</evidence>
<keyword evidence="10" id="KW-1185">Reference proteome</keyword>
<reference evidence="9 10" key="3">
    <citation type="journal article" date="2015" name="Genome Announc.">
        <title>Draft Genome Sequence of the Archiascomycetous Yeast Saitoella complicata.</title>
        <authorList>
            <person name="Yamauchi K."/>
            <person name="Kondo S."/>
            <person name="Hamamoto M."/>
            <person name="Takahashi Y."/>
            <person name="Ogura Y."/>
            <person name="Hayashi T."/>
            <person name="Nishida H."/>
        </authorList>
    </citation>
    <scope>NUCLEOTIDE SEQUENCE [LARGE SCALE GENOMIC DNA]</scope>
    <source>
        <strain evidence="9 10">NRRL Y-17804</strain>
    </source>
</reference>
<dbReference type="SMART" id="SM00737">
    <property type="entry name" value="ML"/>
    <property type="match status" value="1"/>
</dbReference>
<evidence type="ECO:0000256" key="4">
    <source>
        <dbReference type="ARBA" id="ARBA00016056"/>
    </source>
</evidence>
<evidence type="ECO:0000313" key="9">
    <source>
        <dbReference type="EMBL" id="GAO48186.1"/>
    </source>
</evidence>
<organism evidence="9 10">
    <name type="scientific">Saitoella complicata (strain BCRC 22490 / CBS 7301 / JCM 7358 / NBRC 10748 / NRRL Y-17804)</name>
    <dbReference type="NCBI Taxonomy" id="698492"/>
    <lineage>
        <taxon>Eukaryota</taxon>
        <taxon>Fungi</taxon>
        <taxon>Dikarya</taxon>
        <taxon>Ascomycota</taxon>
        <taxon>Taphrinomycotina</taxon>
        <taxon>Taphrinomycotina incertae sedis</taxon>
        <taxon>Saitoella</taxon>
    </lineage>
</organism>
<comment type="subunit">
    <text evidence="3">Monomer.</text>
</comment>
<comment type="similarity">
    <text evidence="2">Belongs to the NPC2 family.</text>
</comment>
<reference evidence="9 10" key="1">
    <citation type="journal article" date="2011" name="J. Gen. Appl. Microbiol.">
        <title>Draft genome sequencing of the enigmatic yeast Saitoella complicata.</title>
        <authorList>
            <person name="Nishida H."/>
            <person name="Hamamoto M."/>
            <person name="Sugiyama J."/>
        </authorList>
    </citation>
    <scope>NUCLEOTIDE SEQUENCE [LARGE SCALE GENOMIC DNA]</scope>
    <source>
        <strain evidence="9 10">NRRL Y-17804</strain>
    </source>
</reference>
<dbReference type="GO" id="GO:0032934">
    <property type="term" value="F:sterol binding"/>
    <property type="evidence" value="ECO:0007669"/>
    <property type="project" value="InterPro"/>
</dbReference>
<dbReference type="AlphaFoldDB" id="A0A0E9NEQ4"/>
<dbReference type="Gene3D" id="2.60.40.770">
    <property type="match status" value="1"/>
</dbReference>
<dbReference type="InterPro" id="IPR014756">
    <property type="entry name" value="Ig_E-set"/>
</dbReference>
<accession>A0A0E9NEQ4</accession>